<gene>
    <name evidence="2" type="ORF">K466DRAFT_95357</name>
</gene>
<dbReference type="InParanoid" id="A0A5C3PF59"/>
<dbReference type="STRING" id="1314778.A0A5C3PF59"/>
<evidence type="ECO:0000313" key="3">
    <source>
        <dbReference type="Proteomes" id="UP000308197"/>
    </source>
</evidence>
<feature type="region of interest" description="Disordered" evidence="1">
    <location>
        <begin position="63"/>
        <end position="110"/>
    </location>
</feature>
<feature type="compositionally biased region" description="Polar residues" evidence="1">
    <location>
        <begin position="63"/>
        <end position="75"/>
    </location>
</feature>
<dbReference type="PANTHER" id="PTHR33099:SF13">
    <property type="entry name" value="F-BOX DOMAIN-CONTAINING PROTEIN-RELATED"/>
    <property type="match status" value="1"/>
</dbReference>
<dbReference type="Proteomes" id="UP000308197">
    <property type="component" value="Unassembled WGS sequence"/>
</dbReference>
<evidence type="ECO:0000313" key="2">
    <source>
        <dbReference type="EMBL" id="TFK87862.1"/>
    </source>
</evidence>
<dbReference type="EMBL" id="ML211135">
    <property type="protein sequence ID" value="TFK87862.1"/>
    <property type="molecule type" value="Genomic_DNA"/>
</dbReference>
<dbReference type="AlphaFoldDB" id="A0A5C3PF59"/>
<reference evidence="2 3" key="1">
    <citation type="journal article" date="2019" name="Nat. Ecol. Evol.">
        <title>Megaphylogeny resolves global patterns of mushroom evolution.</title>
        <authorList>
            <person name="Varga T."/>
            <person name="Krizsan K."/>
            <person name="Foldi C."/>
            <person name="Dima B."/>
            <person name="Sanchez-Garcia M."/>
            <person name="Sanchez-Ramirez S."/>
            <person name="Szollosi G.J."/>
            <person name="Szarkandi J.G."/>
            <person name="Papp V."/>
            <person name="Albert L."/>
            <person name="Andreopoulos W."/>
            <person name="Angelini C."/>
            <person name="Antonin V."/>
            <person name="Barry K.W."/>
            <person name="Bougher N.L."/>
            <person name="Buchanan P."/>
            <person name="Buyck B."/>
            <person name="Bense V."/>
            <person name="Catcheside P."/>
            <person name="Chovatia M."/>
            <person name="Cooper J."/>
            <person name="Damon W."/>
            <person name="Desjardin D."/>
            <person name="Finy P."/>
            <person name="Geml J."/>
            <person name="Haridas S."/>
            <person name="Hughes K."/>
            <person name="Justo A."/>
            <person name="Karasinski D."/>
            <person name="Kautmanova I."/>
            <person name="Kiss B."/>
            <person name="Kocsube S."/>
            <person name="Kotiranta H."/>
            <person name="LaButti K.M."/>
            <person name="Lechner B.E."/>
            <person name="Liimatainen K."/>
            <person name="Lipzen A."/>
            <person name="Lukacs Z."/>
            <person name="Mihaltcheva S."/>
            <person name="Morgado L.N."/>
            <person name="Niskanen T."/>
            <person name="Noordeloos M.E."/>
            <person name="Ohm R.A."/>
            <person name="Ortiz-Santana B."/>
            <person name="Ovrebo C."/>
            <person name="Racz N."/>
            <person name="Riley R."/>
            <person name="Savchenko A."/>
            <person name="Shiryaev A."/>
            <person name="Soop K."/>
            <person name="Spirin V."/>
            <person name="Szebenyi C."/>
            <person name="Tomsovsky M."/>
            <person name="Tulloss R.E."/>
            <person name="Uehling J."/>
            <person name="Grigoriev I.V."/>
            <person name="Vagvolgyi C."/>
            <person name="Papp T."/>
            <person name="Martin F.M."/>
            <person name="Miettinen O."/>
            <person name="Hibbett D.S."/>
            <person name="Nagy L.G."/>
        </authorList>
    </citation>
    <scope>NUCLEOTIDE SEQUENCE [LARGE SCALE GENOMIC DNA]</scope>
    <source>
        <strain evidence="2 3">HHB13444</strain>
    </source>
</reference>
<feature type="region of interest" description="Disordered" evidence="1">
    <location>
        <begin position="131"/>
        <end position="167"/>
    </location>
</feature>
<sequence length="587" mass="65204">MQVKTEVKSEVDSLDDVELASLAQSRGPGVHTGQRTSIKYEEVKKEGPHAAMITSGLNSDFMNSPKVETNDSPVHQVSIKKEDPMAIDDLNPPSPSGLAERSKAEEEDPPLDMLPQGLHAHISMTALDESSNVAAMSPRRANTDADTLESGSESEQACESSEDDPMDGEDVIRDLELSELFDTLRHSALYAYKRTYQWAPNPFIAVGNREPLGLPLSIRALADLKSYATTRARLGEDEQTSPPKDSNADWIVNGNQISFHNPSWIEFIGETQDNVKRALGVDPLAAFTWKLRYLVLSGPGSSHLPQYRDRVDIMAAMLVVLPTSFLGGSVKVSHGGNRTLYSYDTNSLTDTTVMAWRVDETPTMDPITDGYRLSLVYHLDIPASCSVLDNRPVDDRSLTMVQRYFRSWNGRRRSPRQLIYLLGGKYSRMNLSAKCLQDPDASLVTALSSLAAQSGIHMGLATLTCCYFEHTSYDHNEDLEQYETILDYIRQTGTADADVSSSIFLENLVGLDGALLRPGRLDIRHAVILQSDSSSEDLDDYCDENDLSHREVDDYGPYLNMNEVYFKTVLVIWPSWSHGPEFFDACA</sequence>
<name>A0A5C3PF59_9APHY</name>
<proteinExistence type="predicted"/>
<dbReference type="PANTHER" id="PTHR33099">
    <property type="entry name" value="FE2OG DIOXYGENASE DOMAIN-CONTAINING PROTEIN"/>
    <property type="match status" value="1"/>
</dbReference>
<organism evidence="2 3">
    <name type="scientific">Polyporus arcularius HHB13444</name>
    <dbReference type="NCBI Taxonomy" id="1314778"/>
    <lineage>
        <taxon>Eukaryota</taxon>
        <taxon>Fungi</taxon>
        <taxon>Dikarya</taxon>
        <taxon>Basidiomycota</taxon>
        <taxon>Agaricomycotina</taxon>
        <taxon>Agaricomycetes</taxon>
        <taxon>Polyporales</taxon>
        <taxon>Polyporaceae</taxon>
        <taxon>Polyporus</taxon>
    </lineage>
</organism>
<accession>A0A5C3PF59</accession>
<evidence type="ECO:0000256" key="1">
    <source>
        <dbReference type="SAM" id="MobiDB-lite"/>
    </source>
</evidence>
<protein>
    <submittedName>
        <fullName evidence="2">Uncharacterized protein</fullName>
    </submittedName>
</protein>
<feature type="compositionally biased region" description="Polar residues" evidence="1">
    <location>
        <begin position="149"/>
        <end position="159"/>
    </location>
</feature>
<keyword evidence="3" id="KW-1185">Reference proteome</keyword>